<gene>
    <name evidence="2" type="ORF">PABY_01520</name>
</gene>
<sequence>MDFESLRKAFLEIAEKAKEKIGDEMKTWSRVFQFVLDDGTEFYVEIQGGEVSVQQGRHPSPVATLATDSATLEKILRGELDAMAAFIRGKMRITGNVLETIKLRKMLEAAKG</sequence>
<reference evidence="2 3" key="1">
    <citation type="submission" date="2023-09" db="EMBL/GenBank/DDBJ databases">
        <title>Pyrofollis japonicus gen. nov. sp. nov., a novel member of the family Pyrodictiaceae isolated from the Iheya North hydrothermal field.</title>
        <authorList>
            <person name="Miyazaki U."/>
            <person name="Sanari M."/>
            <person name="Tame A."/>
            <person name="Kitajima M."/>
            <person name="Okamoto A."/>
            <person name="Sawayama S."/>
            <person name="Miyazaki J."/>
            <person name="Takai K."/>
            <person name="Nakagawa S."/>
        </authorList>
    </citation>
    <scope>NUCLEOTIDE SEQUENCE [LARGE SCALE GENOMIC DNA]</scope>
    <source>
        <strain evidence="2 3">AV2</strain>
    </source>
</reference>
<dbReference type="InterPro" id="IPR036527">
    <property type="entry name" value="SCP2_sterol-bd_dom_sf"/>
</dbReference>
<dbReference type="RefSeq" id="WP_338250956.1">
    <property type="nucleotide sequence ID" value="NZ_AP028907.1"/>
</dbReference>
<name>A0ABN6ZQ84_9CREN</name>
<dbReference type="Gene3D" id="3.30.1050.10">
    <property type="entry name" value="SCP2 sterol-binding domain"/>
    <property type="match status" value="1"/>
</dbReference>
<protein>
    <recommendedName>
        <fullName evidence="1">SCP2 domain-containing protein</fullName>
    </recommendedName>
</protein>
<evidence type="ECO:0000313" key="3">
    <source>
        <dbReference type="Proteomes" id="UP001341135"/>
    </source>
</evidence>
<dbReference type="InterPro" id="IPR003033">
    <property type="entry name" value="SCP2_sterol-bd_dom"/>
</dbReference>
<evidence type="ECO:0000313" key="2">
    <source>
        <dbReference type="EMBL" id="BES80585.1"/>
    </source>
</evidence>
<dbReference type="Proteomes" id="UP001341135">
    <property type="component" value="Chromosome"/>
</dbReference>
<evidence type="ECO:0000259" key="1">
    <source>
        <dbReference type="Pfam" id="PF02036"/>
    </source>
</evidence>
<keyword evidence="3" id="KW-1185">Reference proteome</keyword>
<dbReference type="EMBL" id="AP028907">
    <property type="protein sequence ID" value="BES80585.1"/>
    <property type="molecule type" value="Genomic_DNA"/>
</dbReference>
<feature type="domain" description="SCP2" evidence="1">
    <location>
        <begin position="18"/>
        <end position="107"/>
    </location>
</feature>
<dbReference type="GeneID" id="89288173"/>
<proteinExistence type="predicted"/>
<accession>A0ABN6ZQ84</accession>
<organism evidence="2 3">
    <name type="scientific">Pyrodictium abyssi</name>
    <dbReference type="NCBI Taxonomy" id="54256"/>
    <lineage>
        <taxon>Archaea</taxon>
        <taxon>Thermoproteota</taxon>
        <taxon>Thermoprotei</taxon>
        <taxon>Desulfurococcales</taxon>
        <taxon>Pyrodictiaceae</taxon>
        <taxon>Pyrodictium</taxon>
    </lineage>
</organism>
<dbReference type="SUPFAM" id="SSF55718">
    <property type="entry name" value="SCP-like"/>
    <property type="match status" value="1"/>
</dbReference>
<dbReference type="Pfam" id="PF02036">
    <property type="entry name" value="SCP2"/>
    <property type="match status" value="1"/>
</dbReference>